<dbReference type="KEGG" id="niy:FQ775_10080"/>
<evidence type="ECO:0000256" key="1">
    <source>
        <dbReference type="SAM" id="MobiDB-lite"/>
    </source>
</evidence>
<dbReference type="RefSeq" id="WP_146299349.1">
    <property type="nucleotide sequence ID" value="NZ_CP042301.2"/>
</dbReference>
<evidence type="ECO:0000313" key="3">
    <source>
        <dbReference type="Proteomes" id="UP000321389"/>
    </source>
</evidence>
<sequence length="111" mass="11821">MNIYRLTPIAAADDPNWDLGPSQGIVVVRAESAADARIVASEAEDDFLETDGKPSHGASTRFASAFRDNKRYSVSEMSNSPHPADGPREVLEGDIGPAIMRGDAASRHGPD</sequence>
<protein>
    <submittedName>
        <fullName evidence="2">Uncharacterized protein</fullName>
    </submittedName>
</protein>
<keyword evidence="3" id="KW-1185">Reference proteome</keyword>
<gene>
    <name evidence="2" type="ORF">FQ775_10080</name>
</gene>
<dbReference type="Proteomes" id="UP000321389">
    <property type="component" value="Chromosome"/>
</dbReference>
<reference evidence="2" key="1">
    <citation type="submission" date="2020-04" db="EMBL/GenBank/DDBJ databases">
        <title>Nitratireductor sp. nov. isolated from mangrove soil.</title>
        <authorList>
            <person name="Ye Y."/>
        </authorList>
    </citation>
    <scope>NUCLEOTIDE SEQUENCE</scope>
    <source>
        <strain evidence="2">SY7</strain>
    </source>
</reference>
<name>A0A5B8KYL2_9HYPH</name>
<accession>A0A5B8KYL2</accession>
<dbReference type="EMBL" id="CP042301">
    <property type="protein sequence ID" value="QDZ00703.1"/>
    <property type="molecule type" value="Genomic_DNA"/>
</dbReference>
<evidence type="ECO:0000313" key="2">
    <source>
        <dbReference type="EMBL" id="QDZ00703.1"/>
    </source>
</evidence>
<dbReference type="OrthoDB" id="8115447at2"/>
<proteinExistence type="predicted"/>
<dbReference type="AlphaFoldDB" id="A0A5B8KYL2"/>
<organism evidence="2 3">
    <name type="scientific">Nitratireductor mangrovi</name>
    <dbReference type="NCBI Taxonomy" id="2599600"/>
    <lineage>
        <taxon>Bacteria</taxon>
        <taxon>Pseudomonadati</taxon>
        <taxon>Pseudomonadota</taxon>
        <taxon>Alphaproteobacteria</taxon>
        <taxon>Hyphomicrobiales</taxon>
        <taxon>Phyllobacteriaceae</taxon>
        <taxon>Nitratireductor</taxon>
    </lineage>
</organism>
<feature type="region of interest" description="Disordered" evidence="1">
    <location>
        <begin position="73"/>
        <end position="111"/>
    </location>
</feature>